<proteinExistence type="predicted"/>
<name>A0A386WNX3_9ACTN</name>
<dbReference type="KEGG" id="mtua:CSH63_21885"/>
<keyword evidence="1" id="KW-0812">Transmembrane</keyword>
<evidence type="ECO:0000313" key="3">
    <source>
        <dbReference type="Proteomes" id="UP000267804"/>
    </source>
</evidence>
<organism evidence="2 3">
    <name type="scientific">Micromonospora tulbaghiae</name>
    <dbReference type="NCBI Taxonomy" id="479978"/>
    <lineage>
        <taxon>Bacteria</taxon>
        <taxon>Bacillati</taxon>
        <taxon>Actinomycetota</taxon>
        <taxon>Actinomycetes</taxon>
        <taxon>Micromonosporales</taxon>
        <taxon>Micromonosporaceae</taxon>
        <taxon>Micromonospora</taxon>
    </lineage>
</organism>
<keyword evidence="1" id="KW-0472">Membrane</keyword>
<gene>
    <name evidence="2" type="ORF">CSH63_21885</name>
</gene>
<feature type="transmembrane region" description="Helical" evidence="1">
    <location>
        <begin position="101"/>
        <end position="122"/>
    </location>
</feature>
<accession>A0A386WNX3</accession>
<dbReference type="EMBL" id="CP024087">
    <property type="protein sequence ID" value="AYF30057.1"/>
    <property type="molecule type" value="Genomic_DNA"/>
</dbReference>
<protein>
    <submittedName>
        <fullName evidence="2">Uncharacterized protein</fullName>
    </submittedName>
</protein>
<dbReference type="Proteomes" id="UP000267804">
    <property type="component" value="Chromosome"/>
</dbReference>
<evidence type="ECO:0000256" key="1">
    <source>
        <dbReference type="SAM" id="Phobius"/>
    </source>
</evidence>
<dbReference type="AlphaFoldDB" id="A0A386WNX3"/>
<reference evidence="2 3" key="1">
    <citation type="submission" date="2017-10" db="EMBL/GenBank/DDBJ databases">
        <title>Integration of genomic and chemical information greatly accelerates assignment of the full stereostructure of myelolactone, a potent inhibitor of myeloma from a marine-derived Micromonospora.</title>
        <authorList>
            <person name="Kim M.C."/>
            <person name="Machado H."/>
            <person name="Jensen P.R."/>
            <person name="Fenical W."/>
        </authorList>
    </citation>
    <scope>NUCLEOTIDE SEQUENCE [LARGE SCALE GENOMIC DNA]</scope>
    <source>
        <strain evidence="2 3">CNY-010</strain>
    </source>
</reference>
<sequence length="132" mass="14275">MLSAQVLLLALLLIGSFGVLLAAALRTGNLSAVLDPGLERLGDPKDSLPPVGPDSPWNPLLWLFEIGRVVAMFVYPVAFVALLLGAVELPRTRWVGDRTAFRWLAFGTGLWLALTALALTPYGTQLHVWLAD</sequence>
<feature type="transmembrane region" description="Helical" evidence="1">
    <location>
        <begin position="66"/>
        <end position="89"/>
    </location>
</feature>
<keyword evidence="1" id="KW-1133">Transmembrane helix</keyword>
<evidence type="ECO:0000313" key="2">
    <source>
        <dbReference type="EMBL" id="AYF30057.1"/>
    </source>
</evidence>